<protein>
    <submittedName>
        <fullName evidence="3">Acyltransferase</fullName>
    </submittedName>
</protein>
<evidence type="ECO:0000259" key="2">
    <source>
        <dbReference type="SMART" id="SM00563"/>
    </source>
</evidence>
<dbReference type="InterPro" id="IPR002123">
    <property type="entry name" value="Plipid/glycerol_acylTrfase"/>
</dbReference>
<evidence type="ECO:0000256" key="1">
    <source>
        <dbReference type="SAM" id="Phobius"/>
    </source>
</evidence>
<dbReference type="CDD" id="cd07990">
    <property type="entry name" value="LPLAT_LCLAT1-like"/>
    <property type="match status" value="1"/>
</dbReference>
<dbReference type="SMART" id="SM00563">
    <property type="entry name" value="PlsC"/>
    <property type="match status" value="1"/>
</dbReference>
<feature type="transmembrane region" description="Helical" evidence="1">
    <location>
        <begin position="123"/>
        <end position="141"/>
    </location>
</feature>
<dbReference type="Pfam" id="PF01553">
    <property type="entry name" value="Acyltransferase"/>
    <property type="match status" value="1"/>
</dbReference>
<keyword evidence="3" id="KW-0012">Acyltransferase</keyword>
<accession>A0A4P8L3G8</accession>
<organism evidence="3 4">
    <name type="scientific">Desulfoglaeba alkanexedens ALDC</name>
    <dbReference type="NCBI Taxonomy" id="980445"/>
    <lineage>
        <taxon>Bacteria</taxon>
        <taxon>Pseudomonadati</taxon>
        <taxon>Thermodesulfobacteriota</taxon>
        <taxon>Syntrophobacteria</taxon>
        <taxon>Syntrophobacterales</taxon>
        <taxon>Syntrophobacteraceae</taxon>
        <taxon>Desulfoglaeba</taxon>
    </lineage>
</organism>
<dbReference type="PANTHER" id="PTHR10983">
    <property type="entry name" value="1-ACYLGLYCEROL-3-PHOSPHATE ACYLTRANSFERASE-RELATED"/>
    <property type="match status" value="1"/>
</dbReference>
<dbReference type="PANTHER" id="PTHR10983:SF16">
    <property type="entry name" value="LYSOCARDIOLIPIN ACYLTRANSFERASE 1"/>
    <property type="match status" value="1"/>
</dbReference>
<keyword evidence="1" id="KW-0812">Transmembrane</keyword>
<dbReference type="RefSeq" id="WP_137424548.1">
    <property type="nucleotide sequence ID" value="NZ_CP040098.1"/>
</dbReference>
<keyword evidence="3" id="KW-0808">Transferase</keyword>
<evidence type="ECO:0000313" key="4">
    <source>
        <dbReference type="Proteomes" id="UP000298602"/>
    </source>
</evidence>
<dbReference type="SUPFAM" id="SSF69593">
    <property type="entry name" value="Glycerol-3-phosphate (1)-acyltransferase"/>
    <property type="match status" value="1"/>
</dbReference>
<dbReference type="KEGG" id="dax:FDQ92_09655"/>
<reference evidence="3 4" key="1">
    <citation type="submission" date="2019-05" db="EMBL/GenBank/DDBJ databases">
        <title>The Complete Genome Sequence of the n-alkane-degrading Desulfoglaeba alkanexedens ALDC reveals multiple alkylsuccinate synthase gene clusters.</title>
        <authorList>
            <person name="Callaghan A.V."/>
            <person name="Davidova I.A."/>
            <person name="Duncan K.E."/>
            <person name="Morris B."/>
            <person name="McInerney M.J."/>
        </authorList>
    </citation>
    <scope>NUCLEOTIDE SEQUENCE [LARGE SCALE GENOMIC DNA]</scope>
    <source>
        <strain evidence="3 4">ALDC</strain>
    </source>
</reference>
<keyword evidence="1" id="KW-0472">Membrane</keyword>
<dbReference type="AlphaFoldDB" id="A0A4P8L3G8"/>
<keyword evidence="4" id="KW-1185">Reference proteome</keyword>
<reference evidence="3 4" key="2">
    <citation type="submission" date="2019-05" db="EMBL/GenBank/DDBJ databases">
        <authorList>
            <person name="Suflita J.M."/>
            <person name="Marks C.R."/>
        </authorList>
    </citation>
    <scope>NUCLEOTIDE SEQUENCE [LARGE SCALE GENOMIC DNA]</scope>
    <source>
        <strain evidence="3 4">ALDC</strain>
    </source>
</reference>
<dbReference type="NCBIfam" id="NF010621">
    <property type="entry name" value="PRK14014.1"/>
    <property type="match status" value="1"/>
</dbReference>
<gene>
    <name evidence="3" type="ORF">FDQ92_09655</name>
</gene>
<proteinExistence type="predicted"/>
<evidence type="ECO:0000313" key="3">
    <source>
        <dbReference type="EMBL" id="QCQ22400.1"/>
    </source>
</evidence>
<sequence>MLHFLPAPVNGALSLILLSFNTVACCLPLFLVAFLKLAVPFRPWRKCCDVVLNGIAEGWILGNNLSLKLTKKIHWDVKGLEGLKRNGWYLVLANHQTWTDIVVLQKIFWRKIPFLKFFLKKELIYVPFLGLAWWALDFPFMERSPRGMASRRSRARGGDLAATVKACEKFKTIPISVMNFVEGTRFTPEKRDGQRSPFRHLLRPKAAGIAIVLASMGEQLHRILDVTIVYPEGVKSFWAFLCGRVTRVKVRVRALPITSELLGDYFEDREFRARFHDWLNRLWEEKDGRIAALLAGAEAGCDPVALEGAA</sequence>
<feature type="transmembrane region" description="Helical" evidence="1">
    <location>
        <begin position="12"/>
        <end position="35"/>
    </location>
</feature>
<dbReference type="EMBL" id="CP040098">
    <property type="protein sequence ID" value="QCQ22400.1"/>
    <property type="molecule type" value="Genomic_DNA"/>
</dbReference>
<dbReference type="Proteomes" id="UP000298602">
    <property type="component" value="Chromosome"/>
</dbReference>
<dbReference type="GO" id="GO:0016746">
    <property type="term" value="F:acyltransferase activity"/>
    <property type="evidence" value="ECO:0007669"/>
    <property type="project" value="UniProtKB-KW"/>
</dbReference>
<keyword evidence="1" id="KW-1133">Transmembrane helix</keyword>
<dbReference type="OrthoDB" id="319710at2"/>
<name>A0A4P8L3G8_9BACT</name>
<feature type="domain" description="Phospholipid/glycerol acyltransferase" evidence="2">
    <location>
        <begin position="89"/>
        <end position="231"/>
    </location>
</feature>